<dbReference type="PANTHER" id="PTHR12755:SF6">
    <property type="entry name" value="POLYRIBONUCLEOTIDE 5'-HYDROXYL-KINASE CLP1"/>
    <property type="match status" value="1"/>
</dbReference>
<evidence type="ECO:0000256" key="8">
    <source>
        <dbReference type="HAMAP-Rule" id="MF_03035"/>
    </source>
</evidence>
<evidence type="ECO:0000256" key="5">
    <source>
        <dbReference type="ARBA" id="ARBA00022741"/>
    </source>
</evidence>
<comment type="function">
    <text evidence="8">Required for endonucleolytic cleavage during polyadenylation-dependent pre-mRNA 3'-end formation.</text>
</comment>
<sequence length="470" mass="52256">MSIPGLGSEATYEDSLKLVSIPQGSEWRIEVPFKQILKFKVTEGILEINGTELPNNVELQLTGTKCSIYSPKQQSKIEYNLVQNHDMSMYEDDEFTEYTSNETNMESVLNLHMYIESKRQIASDHNVSNEEPTLGPRVLILGGKQSGKTSLAKTLVSYAVKMNQYPILVNLNPQDGVFALPGSISATVINDSLDVECCNGYGLTTTTTGGNASSSKQPIVKNYGFTAIKQNLDLYKYQIEQLGITVLSRLEQDLQCRDSGVVVDTPALGIKDFEVIEAIVGDFRIDIIVVLGNEKLTIDLKKKLSHKSNLQIVKLNKSPGVVEVSDKFIRMSQESTIREYFNGNFKTRLSPFKTDIDATGLQIYKAVQDSVSLSFLPAGEDFERDDDKDNDLNKYYSAMDPSPSNVDNSIIVVTHLQSSTPGKDLLNSSVLGYIHVSKYDEEKKKLKVLLPFPGVFPRNVLISTDIGYNE</sequence>
<dbReference type="InterPro" id="IPR032319">
    <property type="entry name" value="CLP1_P"/>
</dbReference>
<dbReference type="Gene3D" id="3.40.50.300">
    <property type="entry name" value="P-loop containing nucleotide triphosphate hydrolases"/>
    <property type="match status" value="1"/>
</dbReference>
<dbReference type="InterPro" id="IPR038239">
    <property type="entry name" value="Clp1_N_sf"/>
</dbReference>
<comment type="similarity">
    <text evidence="8">Belongs to the Clp1 family. Clp1 subfamily.</text>
</comment>
<evidence type="ECO:0000256" key="3">
    <source>
        <dbReference type="ARBA" id="ARBA00019824"/>
    </source>
</evidence>
<dbReference type="GO" id="GO:0006388">
    <property type="term" value="P:tRNA splicing, via endonucleolytic cleavage and ligation"/>
    <property type="evidence" value="ECO:0007669"/>
    <property type="project" value="TreeGrafter"/>
</dbReference>
<dbReference type="Gene3D" id="2.60.120.1030">
    <property type="entry name" value="Clp1, DNA binding domain"/>
    <property type="match status" value="1"/>
</dbReference>
<dbReference type="InterPro" id="IPR010655">
    <property type="entry name" value="Clp1_C"/>
</dbReference>
<dbReference type="Pfam" id="PF16575">
    <property type="entry name" value="CLP1_P"/>
    <property type="match status" value="1"/>
</dbReference>
<feature type="binding site" evidence="8">
    <location>
        <begin position="145"/>
        <end position="150"/>
    </location>
    <ligand>
        <name>ATP</name>
        <dbReference type="ChEBI" id="CHEBI:30616"/>
    </ligand>
</feature>
<keyword evidence="7 8" id="KW-0539">Nucleus</keyword>
<proteinExistence type="inferred from homology"/>
<dbReference type="PANTHER" id="PTHR12755">
    <property type="entry name" value="CLEAVAGE/POLYADENYLATION FACTOR IA SUBUNIT CLP1P"/>
    <property type="match status" value="1"/>
</dbReference>
<comment type="subunit">
    <text evidence="8">Component of a pre-mRNA cleavage factor complex. Interacts directly with PCF11.</text>
</comment>
<dbReference type="Gene3D" id="2.40.30.330">
    <property type="entry name" value="Pre-mRNA cleavage complex subunit Clp1, C-terminal domain"/>
    <property type="match status" value="1"/>
</dbReference>
<dbReference type="InterPro" id="IPR045116">
    <property type="entry name" value="Clp1/Grc3"/>
</dbReference>
<accession>A0A8X7NLM9</accession>
<dbReference type="AlphaFoldDB" id="A0A8X7NLM9"/>
<evidence type="ECO:0000256" key="6">
    <source>
        <dbReference type="ARBA" id="ARBA00022840"/>
    </source>
</evidence>
<dbReference type="InterPro" id="IPR027417">
    <property type="entry name" value="P-loop_NTPase"/>
</dbReference>
<evidence type="ECO:0000259" key="10">
    <source>
        <dbReference type="Pfam" id="PF16573"/>
    </source>
</evidence>
<keyword evidence="4 8" id="KW-0507">mRNA processing</keyword>
<evidence type="ECO:0000313" key="12">
    <source>
        <dbReference type="EMBL" id="KAF6048954.1"/>
    </source>
</evidence>
<name>A0A8X7NLM9_CANPA</name>
<feature type="binding site" evidence="8">
    <location>
        <position position="65"/>
    </location>
    <ligand>
        <name>ATP</name>
        <dbReference type="ChEBI" id="CHEBI:30616"/>
    </ligand>
</feature>
<keyword evidence="6 8" id="KW-0067">ATP-binding</keyword>
<dbReference type="HAMAP" id="MF_03035">
    <property type="entry name" value="Clp1"/>
    <property type="match status" value="1"/>
</dbReference>
<evidence type="ECO:0000259" key="11">
    <source>
        <dbReference type="Pfam" id="PF16575"/>
    </source>
</evidence>
<dbReference type="GO" id="GO:0005849">
    <property type="term" value="C:mRNA cleavage factor complex"/>
    <property type="evidence" value="ECO:0007669"/>
    <property type="project" value="UniProtKB-UniRule"/>
</dbReference>
<gene>
    <name evidence="8 12" type="primary">CLP1</name>
    <name evidence="12" type="ORF">FOB60_004337</name>
</gene>
<dbReference type="Proteomes" id="UP000590412">
    <property type="component" value="Unassembled WGS sequence"/>
</dbReference>
<evidence type="ECO:0000256" key="1">
    <source>
        <dbReference type="ARBA" id="ARBA00004123"/>
    </source>
</evidence>
<evidence type="ECO:0000259" key="9">
    <source>
        <dbReference type="Pfam" id="PF06807"/>
    </source>
</evidence>
<evidence type="ECO:0000313" key="13">
    <source>
        <dbReference type="Proteomes" id="UP000590412"/>
    </source>
</evidence>
<dbReference type="GO" id="GO:0031124">
    <property type="term" value="P:mRNA 3'-end processing"/>
    <property type="evidence" value="ECO:0007669"/>
    <property type="project" value="UniProtKB-UniRule"/>
</dbReference>
<dbReference type="GO" id="GO:0051731">
    <property type="term" value="F:polynucleotide 5'-hydroxyl-kinase activity"/>
    <property type="evidence" value="ECO:0007669"/>
    <property type="project" value="InterPro"/>
</dbReference>
<feature type="binding site" evidence="8">
    <location>
        <position position="26"/>
    </location>
    <ligand>
        <name>ATP</name>
        <dbReference type="ChEBI" id="CHEBI:30616"/>
    </ligand>
</feature>
<evidence type="ECO:0000256" key="4">
    <source>
        <dbReference type="ARBA" id="ARBA00022664"/>
    </source>
</evidence>
<reference evidence="12" key="1">
    <citation type="submission" date="2020-03" db="EMBL/GenBank/DDBJ databases">
        <title>FDA dAtabase for Regulatory Grade micrObial Sequences (FDA-ARGOS): Supporting development and validation of Infectious Disease Dx tests.</title>
        <authorList>
            <person name="Campos J."/>
            <person name="Goldberg B."/>
            <person name="Tallon L."/>
            <person name="Sadzewicz L."/>
            <person name="Vavikolanu K."/>
            <person name="Mehta A."/>
            <person name="Aluvathingal J."/>
            <person name="Nadendla S."/>
            <person name="Nandy P."/>
            <person name="Geyer C."/>
            <person name="Yan Y."/>
            <person name="Sichtig H."/>
        </authorList>
    </citation>
    <scope>NUCLEOTIDE SEQUENCE [LARGE SCALE GENOMIC DNA]</scope>
    <source>
        <strain evidence="12">FDAARGOS_652</strain>
    </source>
</reference>
<comment type="caution">
    <text evidence="12">The sequence shown here is derived from an EMBL/GenBank/DDBJ whole genome shotgun (WGS) entry which is preliminary data.</text>
</comment>
<dbReference type="GO" id="GO:0005524">
    <property type="term" value="F:ATP binding"/>
    <property type="evidence" value="ECO:0007669"/>
    <property type="project" value="UniProtKB-UniRule"/>
</dbReference>
<dbReference type="Pfam" id="PF16573">
    <property type="entry name" value="CLP1_N"/>
    <property type="match status" value="1"/>
</dbReference>
<feature type="domain" description="Clp1 P-loop" evidence="11">
    <location>
        <begin position="142"/>
        <end position="343"/>
    </location>
</feature>
<dbReference type="InterPro" id="IPR028606">
    <property type="entry name" value="Clp1"/>
</dbReference>
<dbReference type="InterPro" id="IPR038238">
    <property type="entry name" value="Clp1_C_sf"/>
</dbReference>
<keyword evidence="5 8" id="KW-0547">Nucleotide-binding</keyword>
<dbReference type="InterPro" id="IPR032324">
    <property type="entry name" value="Clp1_N"/>
</dbReference>
<dbReference type="EMBL" id="JABWAB010000006">
    <property type="protein sequence ID" value="KAF6048954.1"/>
    <property type="molecule type" value="Genomic_DNA"/>
</dbReference>
<dbReference type="Pfam" id="PF06807">
    <property type="entry name" value="Clp1"/>
    <property type="match status" value="1"/>
</dbReference>
<evidence type="ECO:0000256" key="2">
    <source>
        <dbReference type="ARBA" id="ARBA00018706"/>
    </source>
</evidence>
<feature type="domain" description="Clp1 C-terminal" evidence="9">
    <location>
        <begin position="349"/>
        <end position="470"/>
    </location>
</feature>
<evidence type="ECO:0000256" key="7">
    <source>
        <dbReference type="ARBA" id="ARBA00023242"/>
    </source>
</evidence>
<protein>
    <recommendedName>
        <fullName evidence="3">Polynucleotide 5'-hydroxyl-kinase GRC3</fullName>
    </recommendedName>
    <alternativeName>
        <fullName evidence="2">Polynucleotide 5'-hydroxyl-kinase grc3</fullName>
    </alternativeName>
</protein>
<comment type="subcellular location">
    <subcellularLocation>
        <location evidence="1 8">Nucleus</location>
    </subcellularLocation>
</comment>
<feature type="domain" description="Clp1 N-terminal" evidence="10">
    <location>
        <begin position="21"/>
        <end position="121"/>
    </location>
</feature>
<organism evidence="12 13">
    <name type="scientific">Candida parapsilosis</name>
    <name type="common">Yeast</name>
    <dbReference type="NCBI Taxonomy" id="5480"/>
    <lineage>
        <taxon>Eukaryota</taxon>
        <taxon>Fungi</taxon>
        <taxon>Dikarya</taxon>
        <taxon>Ascomycota</taxon>
        <taxon>Saccharomycotina</taxon>
        <taxon>Pichiomycetes</taxon>
        <taxon>Debaryomycetaceae</taxon>
        <taxon>Candida/Lodderomyces clade</taxon>
        <taxon>Candida</taxon>
    </lineage>
</organism>